<dbReference type="PROSITE" id="PS50072">
    <property type="entry name" value="CSA_PPIASE_2"/>
    <property type="match status" value="1"/>
</dbReference>
<evidence type="ECO:0000256" key="3">
    <source>
        <dbReference type="ARBA" id="ARBA00023235"/>
    </source>
</evidence>
<dbReference type="EC" id="5.2.1.8" evidence="1"/>
<evidence type="ECO:0000259" key="5">
    <source>
        <dbReference type="PROSITE" id="PS50072"/>
    </source>
</evidence>
<gene>
    <name evidence="6" type="ORF">HNQ52_002621</name>
</gene>
<dbReference type="AlphaFoldDB" id="A0A7W8D9I8"/>
<dbReference type="PANTHER" id="PTHR43246">
    <property type="entry name" value="PEPTIDYL-PROLYL CIS-TRANS ISOMERASE CYP38, CHLOROPLASTIC"/>
    <property type="match status" value="1"/>
</dbReference>
<dbReference type="InterPro" id="IPR029000">
    <property type="entry name" value="Cyclophilin-like_dom_sf"/>
</dbReference>
<feature type="signal peptide" evidence="4">
    <location>
        <begin position="1"/>
        <end position="21"/>
    </location>
</feature>
<reference evidence="6 7" key="1">
    <citation type="submission" date="2020-08" db="EMBL/GenBank/DDBJ databases">
        <title>Genomic Encyclopedia of Type Strains, Phase IV (KMG-IV): sequencing the most valuable type-strain genomes for metagenomic binning, comparative biology and taxonomic classification.</title>
        <authorList>
            <person name="Goeker M."/>
        </authorList>
    </citation>
    <scope>NUCLEOTIDE SEQUENCE [LARGE SCALE GENOMIC DNA]</scope>
    <source>
        <strain evidence="6 7">DSM 24163</strain>
    </source>
</reference>
<dbReference type="SUPFAM" id="SSF50891">
    <property type="entry name" value="Cyclophilin-like"/>
    <property type="match status" value="1"/>
</dbReference>
<feature type="chain" id="PRO_5030686164" description="peptidylprolyl isomerase" evidence="4">
    <location>
        <begin position="22"/>
        <end position="305"/>
    </location>
</feature>
<name>A0A7W8D9I8_9GAMM</name>
<dbReference type="Gene3D" id="2.40.100.10">
    <property type="entry name" value="Cyclophilin-like"/>
    <property type="match status" value="1"/>
</dbReference>
<evidence type="ECO:0000256" key="4">
    <source>
        <dbReference type="SAM" id="SignalP"/>
    </source>
</evidence>
<feature type="domain" description="PPIase cyclophilin-type" evidence="5">
    <location>
        <begin position="54"/>
        <end position="242"/>
    </location>
</feature>
<dbReference type="GO" id="GO:0003755">
    <property type="term" value="F:peptidyl-prolyl cis-trans isomerase activity"/>
    <property type="evidence" value="ECO:0007669"/>
    <property type="project" value="UniProtKB-KW"/>
</dbReference>
<evidence type="ECO:0000256" key="2">
    <source>
        <dbReference type="ARBA" id="ARBA00023110"/>
    </source>
</evidence>
<keyword evidence="7" id="KW-1185">Reference proteome</keyword>
<organism evidence="6 7">
    <name type="scientific">Chiayiivirga flava</name>
    <dbReference type="NCBI Taxonomy" id="659595"/>
    <lineage>
        <taxon>Bacteria</taxon>
        <taxon>Pseudomonadati</taxon>
        <taxon>Pseudomonadota</taxon>
        <taxon>Gammaproteobacteria</taxon>
        <taxon>Lysobacterales</taxon>
        <taxon>Lysobacteraceae</taxon>
        <taxon>Chiayiivirga</taxon>
    </lineage>
</organism>
<dbReference type="Pfam" id="PF00160">
    <property type="entry name" value="Pro_isomerase"/>
    <property type="match status" value="1"/>
</dbReference>
<comment type="caution">
    <text evidence="6">The sequence shown here is derived from an EMBL/GenBank/DDBJ whole genome shotgun (WGS) entry which is preliminary data.</text>
</comment>
<evidence type="ECO:0000256" key="1">
    <source>
        <dbReference type="ARBA" id="ARBA00013194"/>
    </source>
</evidence>
<keyword evidence="4" id="KW-0732">Signal</keyword>
<protein>
    <recommendedName>
        <fullName evidence="1">peptidylprolyl isomerase</fullName>
        <ecNumber evidence="1">5.2.1.8</ecNumber>
    </recommendedName>
</protein>
<dbReference type="Proteomes" id="UP000521199">
    <property type="component" value="Unassembled WGS sequence"/>
</dbReference>
<proteinExistence type="predicted"/>
<dbReference type="InterPro" id="IPR044665">
    <property type="entry name" value="E_coli_cyclophilin_A-like"/>
</dbReference>
<accession>A0A7W8D9I8</accession>
<dbReference type="InterPro" id="IPR002130">
    <property type="entry name" value="Cyclophilin-type_PPIase_dom"/>
</dbReference>
<dbReference type="EMBL" id="JACHHP010000004">
    <property type="protein sequence ID" value="MBB5209071.1"/>
    <property type="molecule type" value="Genomic_DNA"/>
</dbReference>
<sequence>MPSIRHLAAALALLGASAAHAAGTPPTTAEVIERSTARDWRTPDPDNVLYLDLPAGRVVIELAPQFAPAHAANIRQLAKQDYWDGLAILRSQDNYVVQWGDPNAGQDTARTLGDAAKTLPAEFDSADGTLAFTALPEADSYAPQAGWVDGFPAGRDAKTGRTWLAHCYGAVGAGRDMAADSSNGTELYVVIGHAPRHLDRNITVVGRVLQGMELLSVLPRGTGALGFYETAAERVPIARIRLASQLPQSERVALEVFRTDTAAFEQLVEARRNRREDWFIDPVGRIELCNVPIPVRAARGPAASK</sequence>
<dbReference type="RefSeq" id="WP_183961597.1">
    <property type="nucleotide sequence ID" value="NZ_JACHHP010000004.1"/>
</dbReference>
<keyword evidence="3 6" id="KW-0413">Isomerase</keyword>
<keyword evidence="2" id="KW-0697">Rotamase</keyword>
<evidence type="ECO:0000313" key="7">
    <source>
        <dbReference type="Proteomes" id="UP000521199"/>
    </source>
</evidence>
<evidence type="ECO:0000313" key="6">
    <source>
        <dbReference type="EMBL" id="MBB5209071.1"/>
    </source>
</evidence>